<keyword evidence="3" id="KW-0378">Hydrolase</keyword>
<evidence type="ECO:0000256" key="1">
    <source>
        <dbReference type="ARBA" id="ARBA00001947"/>
    </source>
</evidence>
<dbReference type="RefSeq" id="WP_218632367.1">
    <property type="nucleotide sequence ID" value="NZ_JAHVAH010000001.1"/>
</dbReference>
<evidence type="ECO:0000256" key="5">
    <source>
        <dbReference type="SAM" id="MobiDB-lite"/>
    </source>
</evidence>
<evidence type="ECO:0000313" key="7">
    <source>
        <dbReference type="Proteomes" id="UP000698028"/>
    </source>
</evidence>
<dbReference type="EMBL" id="JAHVAH010000001">
    <property type="protein sequence ID" value="MBW0144365.1"/>
    <property type="molecule type" value="Genomic_DNA"/>
</dbReference>
<dbReference type="PANTHER" id="PTHR31817:SF0">
    <property type="entry name" value="CHROMOSOME UNDETERMINED SCAFFOLD_67, WHOLE GENOME SHOTGUN SEQUENCE"/>
    <property type="match status" value="1"/>
</dbReference>
<organism evidence="6 7">
    <name type="scientific">Sphingomicrobium clamense</name>
    <dbReference type="NCBI Taxonomy" id="2851013"/>
    <lineage>
        <taxon>Bacteria</taxon>
        <taxon>Pseudomonadati</taxon>
        <taxon>Pseudomonadota</taxon>
        <taxon>Alphaproteobacteria</taxon>
        <taxon>Sphingomonadales</taxon>
        <taxon>Sphingomonadaceae</taxon>
        <taxon>Sphingomicrobium</taxon>
    </lineage>
</organism>
<feature type="region of interest" description="Disordered" evidence="5">
    <location>
        <begin position="387"/>
        <end position="409"/>
    </location>
</feature>
<evidence type="ECO:0000256" key="3">
    <source>
        <dbReference type="ARBA" id="ARBA00022801"/>
    </source>
</evidence>
<gene>
    <name evidence="6" type="ORF">KTQ36_03540</name>
</gene>
<dbReference type="PANTHER" id="PTHR31817">
    <property type="match status" value="1"/>
</dbReference>
<evidence type="ECO:0000256" key="4">
    <source>
        <dbReference type="ARBA" id="ARBA00023049"/>
    </source>
</evidence>
<evidence type="ECO:0000313" key="6">
    <source>
        <dbReference type="EMBL" id="MBW0144365.1"/>
    </source>
</evidence>
<keyword evidence="2" id="KW-0645">Protease</keyword>
<accession>A0ABS6V4T2</accession>
<dbReference type="InterPro" id="IPR012548">
    <property type="entry name" value="MATCAP"/>
</dbReference>
<keyword evidence="7" id="KW-1185">Reference proteome</keyword>
<dbReference type="Pfam" id="PF08014">
    <property type="entry name" value="MATCAP"/>
    <property type="match status" value="1"/>
</dbReference>
<reference evidence="6 7" key="1">
    <citation type="submission" date="2021-07" db="EMBL/GenBank/DDBJ databases">
        <title>The draft genome sequence of Sphingomicrobium sp. B8.</title>
        <authorList>
            <person name="Mu L."/>
        </authorList>
    </citation>
    <scope>NUCLEOTIDE SEQUENCE [LARGE SCALE GENOMIC DNA]</scope>
    <source>
        <strain evidence="6 7">B8</strain>
    </source>
</reference>
<comment type="caution">
    <text evidence="6">The sequence shown here is derived from an EMBL/GenBank/DDBJ whole genome shotgun (WGS) entry which is preliminary data.</text>
</comment>
<name>A0ABS6V4T2_9SPHN</name>
<dbReference type="Proteomes" id="UP000698028">
    <property type="component" value="Unassembled WGS sequence"/>
</dbReference>
<protein>
    <submittedName>
        <fullName evidence="6">DUF1704 domain-containing protein</fullName>
    </submittedName>
</protein>
<evidence type="ECO:0000256" key="2">
    <source>
        <dbReference type="ARBA" id="ARBA00022670"/>
    </source>
</evidence>
<sequence length="409" mass="45910">MADADPLDIASTPSRADILEACDCADQKLNEISEKFDFLLSLSPTNTPEAMQCWFDNGCEGDPDFHYRELDFDPAEIRRELHAIELSGLHEPLIEGLLLEKRHELDLQLTLLENRCSKDFLLASEQLYGAVSDELYDAAKAILHKVKRSKRDRQVVGAVELLEHAQLIIARYQHHDADFQPELEIRDDVTGLLVSYPKLYIDADARVSKRRVDPLLSHELSIHMVTGFNGDCQDFSIFETGLAGYEEIQEGLGVFAEWAVGGLYASRLRLIAGRVIAVRAMLSGADFTECYRELRMKCGMGQRTSFKLAARVYRSGGLAKDAIYLRGFFRIMQYLSEGGDLSPYWMGKIAPVHVPVVEKLSDAGYLKPPRLIPEFLSRPDAKARIDDYVADPSPDKWLSPEPTPESAAS</sequence>
<dbReference type="SMART" id="SM01154">
    <property type="entry name" value="DUF1704"/>
    <property type="match status" value="1"/>
</dbReference>
<keyword evidence="4" id="KW-0482">Metalloprotease</keyword>
<proteinExistence type="predicted"/>
<comment type="cofactor">
    <cofactor evidence="1">
        <name>Zn(2+)</name>
        <dbReference type="ChEBI" id="CHEBI:29105"/>
    </cofactor>
</comment>